<dbReference type="EMBL" id="LAZP02000506">
    <property type="protein sequence ID" value="PFH56806.1"/>
    <property type="molecule type" value="Genomic_DNA"/>
</dbReference>
<protein>
    <submittedName>
        <fullName evidence="3">Uncharacterized protein</fullName>
    </submittedName>
</protein>
<proteinExistence type="predicted"/>
<dbReference type="OrthoDB" id="4931909at2759"/>
<comment type="caution">
    <text evidence="3">The sequence shown here is derived from an EMBL/GenBank/DDBJ whole genome shotgun (WGS) entry which is preliminary data.</text>
</comment>
<evidence type="ECO:0000313" key="3">
    <source>
        <dbReference type="EMBL" id="PFH56806.1"/>
    </source>
</evidence>
<name>A0A2A9P7J1_OPHUN</name>
<reference evidence="3 4" key="1">
    <citation type="journal article" date="2015" name="BMC Genomics">
        <title>Gene expression during zombie ant biting behavior reflects the complexity underlying fungal parasitic behavioral manipulation.</title>
        <authorList>
            <person name="de Bekker C."/>
            <person name="Ohm R.A."/>
            <person name="Loreto R.G."/>
            <person name="Sebastian A."/>
            <person name="Albert I."/>
            <person name="Merrow M."/>
            <person name="Brachmann A."/>
            <person name="Hughes D.P."/>
        </authorList>
    </citation>
    <scope>NUCLEOTIDE SEQUENCE [LARGE SCALE GENOMIC DNA]</scope>
    <source>
        <strain evidence="3 4">SC16a</strain>
    </source>
</reference>
<keyword evidence="2" id="KW-0732">Signal</keyword>
<sequence length="411" mass="46627">MKSLLLAAFFLLASQPSIQANVNVNQDALSESQMRERIQELQNNIRIDDKTAISHQQTRREDTCWTVWGACPGGTYFDETRKMLPPFNSSVYIKREVLRRARNTQSSTNVDLRREKSTITVDTTTSGWSITADASTGSWNPMSGASKGLSISGGYSSSTTTGQTLTVSDSSTFSCPPRHKCWSEGWTAYVRIMGKCQLVPKVTCWNTYDNMCASKDSGDKWDLCANVQEYLDRPTTCNGLEGVVQDCVVETPIMDGKRPFLEEVFFEEPIKSLEPKPQITGYQSGYYILNDDPDTRYFPMRDEDKFWTPSKKFHADERWPNLDDQVANFKHEKPKLMSPEPNDDCYVLDTREYICVRRTSKKYWSLAVNDYYDKPGAPEPDLSGAKEPWPLDEHQSEGKMNSTEPGNEDSS</sequence>
<evidence type="ECO:0000313" key="4">
    <source>
        <dbReference type="Proteomes" id="UP000037136"/>
    </source>
</evidence>
<gene>
    <name evidence="3" type="ORF">XA68_15968</name>
</gene>
<organism evidence="3 4">
    <name type="scientific">Ophiocordyceps unilateralis</name>
    <name type="common">Zombie-ant fungus</name>
    <name type="synonym">Torrubia unilateralis</name>
    <dbReference type="NCBI Taxonomy" id="268505"/>
    <lineage>
        <taxon>Eukaryota</taxon>
        <taxon>Fungi</taxon>
        <taxon>Dikarya</taxon>
        <taxon>Ascomycota</taxon>
        <taxon>Pezizomycotina</taxon>
        <taxon>Sordariomycetes</taxon>
        <taxon>Hypocreomycetidae</taxon>
        <taxon>Hypocreales</taxon>
        <taxon>Ophiocordycipitaceae</taxon>
        <taxon>Ophiocordyceps</taxon>
    </lineage>
</organism>
<feature type="chain" id="PRO_5011976030" evidence="2">
    <location>
        <begin position="21"/>
        <end position="411"/>
    </location>
</feature>
<evidence type="ECO:0000256" key="2">
    <source>
        <dbReference type="SAM" id="SignalP"/>
    </source>
</evidence>
<keyword evidence="4" id="KW-1185">Reference proteome</keyword>
<dbReference type="AlphaFoldDB" id="A0A2A9P7J1"/>
<reference evidence="3 4" key="2">
    <citation type="journal article" date="2017" name="Sci. Rep.">
        <title>Ant-infecting Ophiocordyceps genomes reveal a high diversity of potential behavioral manipulation genes and a possible major role for enterotoxins.</title>
        <authorList>
            <person name="de Bekker C."/>
            <person name="Ohm R.A."/>
            <person name="Evans H.C."/>
            <person name="Brachmann A."/>
            <person name="Hughes D.P."/>
        </authorList>
    </citation>
    <scope>NUCLEOTIDE SEQUENCE [LARGE SCALE GENOMIC DNA]</scope>
    <source>
        <strain evidence="3 4">SC16a</strain>
    </source>
</reference>
<dbReference type="Proteomes" id="UP000037136">
    <property type="component" value="Unassembled WGS sequence"/>
</dbReference>
<evidence type="ECO:0000256" key="1">
    <source>
        <dbReference type="SAM" id="MobiDB-lite"/>
    </source>
</evidence>
<feature type="region of interest" description="Disordered" evidence="1">
    <location>
        <begin position="374"/>
        <end position="411"/>
    </location>
</feature>
<feature type="signal peptide" evidence="2">
    <location>
        <begin position="1"/>
        <end position="20"/>
    </location>
</feature>
<dbReference type="Gene3D" id="2.170.15.10">
    <property type="entry name" value="Proaerolysin, chain A, domain 3"/>
    <property type="match status" value="1"/>
</dbReference>
<accession>A0A2A9P7J1</accession>